<proteinExistence type="predicted"/>
<evidence type="ECO:0000256" key="1">
    <source>
        <dbReference type="SAM" id="MobiDB-lite"/>
    </source>
</evidence>
<sequence>MRLLTSAATTNARYGYNPSPPAPERCGEDGCYQIQKYPHWEDAMTLKLKILGFERYMNGFVRPSLFDPEAKQRFDDEESIALFLIWNSHSGDFQKSLVRNGLSREDTPVQTMLAIESLLIPSDTAAAVKDALAEMRIRSFGSIERMARNLAQLCLRSEKTRQPYGRVGLLGYAFH</sequence>
<name>A0A151GWQ3_DRECN</name>
<dbReference type="GeneID" id="63715313"/>
<evidence type="ECO:0000313" key="2">
    <source>
        <dbReference type="EMBL" id="KYK61528.1"/>
    </source>
</evidence>
<organism evidence="2 3">
    <name type="scientific">Drechmeria coniospora</name>
    <name type="common">Nematophagous fungus</name>
    <name type="synonym">Meria coniospora</name>
    <dbReference type="NCBI Taxonomy" id="98403"/>
    <lineage>
        <taxon>Eukaryota</taxon>
        <taxon>Fungi</taxon>
        <taxon>Dikarya</taxon>
        <taxon>Ascomycota</taxon>
        <taxon>Pezizomycotina</taxon>
        <taxon>Sordariomycetes</taxon>
        <taxon>Hypocreomycetidae</taxon>
        <taxon>Hypocreales</taxon>
        <taxon>Ophiocordycipitaceae</taxon>
        <taxon>Drechmeria</taxon>
    </lineage>
</organism>
<dbReference type="EMBL" id="LAYC01000001">
    <property type="protein sequence ID" value="KYK61528.1"/>
    <property type="molecule type" value="Genomic_DNA"/>
</dbReference>
<dbReference type="RefSeq" id="XP_040660880.1">
    <property type="nucleotide sequence ID" value="XM_040799997.1"/>
</dbReference>
<evidence type="ECO:0000313" key="3">
    <source>
        <dbReference type="Proteomes" id="UP000076580"/>
    </source>
</evidence>
<protein>
    <submittedName>
        <fullName evidence="2">Uncharacterized protein</fullName>
    </submittedName>
</protein>
<keyword evidence="3" id="KW-1185">Reference proteome</keyword>
<reference evidence="2 3" key="1">
    <citation type="journal article" date="2016" name="Sci. Rep.">
        <title>Insights into Adaptations to a Near-Obligate Nematode Endoparasitic Lifestyle from the Finished Genome of Drechmeria coniospora.</title>
        <authorList>
            <person name="Zhang L."/>
            <person name="Zhou Z."/>
            <person name="Guo Q."/>
            <person name="Fokkens L."/>
            <person name="Miskei M."/>
            <person name="Pocsi I."/>
            <person name="Zhang W."/>
            <person name="Chen M."/>
            <person name="Wang L."/>
            <person name="Sun Y."/>
            <person name="Donzelli B.G."/>
            <person name="Gibson D.M."/>
            <person name="Nelson D.R."/>
            <person name="Luo J.G."/>
            <person name="Rep M."/>
            <person name="Liu H."/>
            <person name="Yang S."/>
            <person name="Wang J."/>
            <person name="Krasnoff S.B."/>
            <person name="Xu Y."/>
            <person name="Molnar I."/>
            <person name="Lin M."/>
        </authorList>
    </citation>
    <scope>NUCLEOTIDE SEQUENCE [LARGE SCALE GENOMIC DNA]</scope>
    <source>
        <strain evidence="2 3">ARSEF 6962</strain>
    </source>
</reference>
<gene>
    <name evidence="2" type="ORF">DCS_02670</name>
</gene>
<feature type="compositionally biased region" description="Polar residues" evidence="1">
    <location>
        <begin position="1"/>
        <end position="12"/>
    </location>
</feature>
<accession>A0A151GWQ3</accession>
<feature type="region of interest" description="Disordered" evidence="1">
    <location>
        <begin position="1"/>
        <end position="20"/>
    </location>
</feature>
<dbReference type="AlphaFoldDB" id="A0A151GWQ3"/>
<dbReference type="InParanoid" id="A0A151GWQ3"/>
<comment type="caution">
    <text evidence="2">The sequence shown here is derived from an EMBL/GenBank/DDBJ whole genome shotgun (WGS) entry which is preliminary data.</text>
</comment>
<dbReference type="Proteomes" id="UP000076580">
    <property type="component" value="Chromosome 01"/>
</dbReference>